<keyword evidence="1" id="KW-0812">Transmembrane</keyword>
<dbReference type="KEGG" id="cnan:A2G96_12730"/>
<evidence type="ECO:0000313" key="3">
    <source>
        <dbReference type="Proteomes" id="UP000075238"/>
    </source>
</evidence>
<reference evidence="2 3" key="1">
    <citation type="submission" date="2016-03" db="EMBL/GenBank/DDBJ databases">
        <title>Complete genome sequence of a novel chlorpyrifos degrading bacterium, Cupriavidus nantongensis sp. X1.</title>
        <authorList>
            <person name="Fang L."/>
        </authorList>
    </citation>
    <scope>NUCLEOTIDE SEQUENCE [LARGE SCALE GENOMIC DNA]</scope>
    <source>
        <strain evidence="2 3">X1</strain>
    </source>
</reference>
<dbReference type="RefSeq" id="WP_015063409.1">
    <property type="nucleotide sequence ID" value="NZ_CP014844.1"/>
</dbReference>
<keyword evidence="1" id="KW-0472">Membrane</keyword>
<dbReference type="Pfam" id="PF04341">
    <property type="entry name" value="DUF485"/>
    <property type="match status" value="1"/>
</dbReference>
<dbReference type="GeneID" id="34794299"/>
<proteinExistence type="predicted"/>
<keyword evidence="3" id="KW-1185">Reference proteome</keyword>
<evidence type="ECO:0008006" key="4">
    <source>
        <dbReference type="Google" id="ProtNLM"/>
    </source>
</evidence>
<sequence length="130" mass="14076">MIELSEDAVCPAAHVAQTTRTPEAIASGPPWRGAAYTHSFRELIGAKRRLVVPLLGGSLAFILAVTLLAGYGRELMGWKVLGPLNVGYVLILLIYALCWLVATVYVNTANRRFEELADRAAAEAHARSQS</sequence>
<dbReference type="AlphaFoldDB" id="A0A142JKC1"/>
<evidence type="ECO:0000256" key="1">
    <source>
        <dbReference type="SAM" id="Phobius"/>
    </source>
</evidence>
<dbReference type="InterPro" id="IPR007436">
    <property type="entry name" value="DUF485"/>
</dbReference>
<organism evidence="2 3">
    <name type="scientific">Cupriavidus nantongensis</name>
    <dbReference type="NCBI Taxonomy" id="1796606"/>
    <lineage>
        <taxon>Bacteria</taxon>
        <taxon>Pseudomonadati</taxon>
        <taxon>Pseudomonadota</taxon>
        <taxon>Betaproteobacteria</taxon>
        <taxon>Burkholderiales</taxon>
        <taxon>Burkholderiaceae</taxon>
        <taxon>Cupriavidus</taxon>
    </lineage>
</organism>
<protein>
    <recommendedName>
        <fullName evidence="4">DUF485 domain-containing protein</fullName>
    </recommendedName>
</protein>
<name>A0A142JKC1_9BURK</name>
<dbReference type="EMBL" id="CP014844">
    <property type="protein sequence ID" value="AMR78533.1"/>
    <property type="molecule type" value="Genomic_DNA"/>
</dbReference>
<dbReference type="OrthoDB" id="8236638at2"/>
<accession>A0A142JKC1</accession>
<dbReference type="STRING" id="1796606.A2G96_12730"/>
<dbReference type="PANTHER" id="PTHR38441:SF1">
    <property type="entry name" value="MEMBRANE PROTEIN"/>
    <property type="match status" value="1"/>
</dbReference>
<feature type="transmembrane region" description="Helical" evidence="1">
    <location>
        <begin position="50"/>
        <end position="71"/>
    </location>
</feature>
<keyword evidence="1" id="KW-1133">Transmembrane helix</keyword>
<evidence type="ECO:0000313" key="2">
    <source>
        <dbReference type="EMBL" id="AMR78533.1"/>
    </source>
</evidence>
<dbReference type="PANTHER" id="PTHR38441">
    <property type="entry name" value="INTEGRAL MEMBRANE PROTEIN-RELATED"/>
    <property type="match status" value="1"/>
</dbReference>
<feature type="transmembrane region" description="Helical" evidence="1">
    <location>
        <begin position="86"/>
        <end position="106"/>
    </location>
</feature>
<dbReference type="Proteomes" id="UP000075238">
    <property type="component" value="Chromosome 1"/>
</dbReference>
<gene>
    <name evidence="2" type="ORF">A2G96_12730</name>
</gene>